<dbReference type="Gene3D" id="1.20.1070.10">
    <property type="entry name" value="Rhodopsin 7-helix transmembrane proteins"/>
    <property type="match status" value="1"/>
</dbReference>
<name>A0A6P8HNE3_ACTTE</name>
<dbReference type="Proteomes" id="UP000515163">
    <property type="component" value="Unplaced"/>
</dbReference>
<keyword evidence="6" id="KW-0297">G-protein coupled receptor</keyword>
<organism evidence="9 10">
    <name type="scientific">Actinia tenebrosa</name>
    <name type="common">Australian red waratah sea anemone</name>
    <dbReference type="NCBI Taxonomy" id="6105"/>
    <lineage>
        <taxon>Eukaryota</taxon>
        <taxon>Metazoa</taxon>
        <taxon>Cnidaria</taxon>
        <taxon>Anthozoa</taxon>
        <taxon>Hexacorallia</taxon>
        <taxon>Actiniaria</taxon>
        <taxon>Actiniidae</taxon>
        <taxon>Actinia</taxon>
    </lineage>
</organism>
<keyword evidence="6" id="KW-0807">Transducer</keyword>
<keyword evidence="9" id="KW-1185">Reference proteome</keyword>
<feature type="transmembrane region" description="Helical" evidence="7">
    <location>
        <begin position="175"/>
        <end position="198"/>
    </location>
</feature>
<evidence type="ECO:0000313" key="10">
    <source>
        <dbReference type="RefSeq" id="XP_031557206.1"/>
    </source>
</evidence>
<feature type="transmembrane region" description="Helical" evidence="7">
    <location>
        <begin position="266"/>
        <end position="288"/>
    </location>
</feature>
<dbReference type="InterPro" id="IPR017452">
    <property type="entry name" value="GPCR_Rhodpsn_7TM"/>
</dbReference>
<evidence type="ECO:0000256" key="3">
    <source>
        <dbReference type="ARBA" id="ARBA00022692"/>
    </source>
</evidence>
<evidence type="ECO:0000256" key="5">
    <source>
        <dbReference type="ARBA" id="ARBA00023136"/>
    </source>
</evidence>
<sequence>MQNNFSRPFVTTPSLKTEFETLHDYHYRNLILMTISINGVLSFVTTILNLMIIVTFAKTPSLREVPSNILILGLAVSDFGVGVVAQPLFCVLKLVQLKGDARLTEAIDTLFICSCYVLTSVSFLTVTAITVDRFLAIKLHLRYNELVTTKRHSIALVLIWIVCSFNIALKDFYKIQIFFNILTAILCSILFLNICLLFKISRIVRSHSLQIQAQERSVEQAIDIPRYKKSVNTIYYVVGAFVLCYVLYIVKMIGLNFVAKTQNMEVFFAMAVTIAMFNSVINPLIYCWRIEEMRLAAKKIIRGICRRGEYH</sequence>
<dbReference type="PANTHER" id="PTHR22750">
    <property type="entry name" value="G-PROTEIN COUPLED RECEPTOR"/>
    <property type="match status" value="1"/>
</dbReference>
<feature type="transmembrane region" description="Helical" evidence="7">
    <location>
        <begin position="234"/>
        <end position="254"/>
    </location>
</feature>
<protein>
    <submittedName>
        <fullName evidence="10">Melanocyte-stimulating hormone receptor-like</fullName>
    </submittedName>
</protein>
<keyword evidence="5 7" id="KW-0472">Membrane</keyword>
<dbReference type="GO" id="GO:0005886">
    <property type="term" value="C:plasma membrane"/>
    <property type="evidence" value="ECO:0007669"/>
    <property type="project" value="UniProtKB-SubCell"/>
</dbReference>
<comment type="similarity">
    <text evidence="6">Belongs to the G-protein coupled receptor 1 family.</text>
</comment>
<dbReference type="PROSITE" id="PS50262">
    <property type="entry name" value="G_PROTEIN_RECEP_F1_2"/>
    <property type="match status" value="1"/>
</dbReference>
<evidence type="ECO:0000256" key="6">
    <source>
        <dbReference type="RuleBase" id="RU000688"/>
    </source>
</evidence>
<dbReference type="SUPFAM" id="SSF81321">
    <property type="entry name" value="Family A G protein-coupled receptor-like"/>
    <property type="match status" value="1"/>
</dbReference>
<feature type="transmembrane region" description="Helical" evidence="7">
    <location>
        <begin position="30"/>
        <end position="57"/>
    </location>
</feature>
<evidence type="ECO:0000256" key="7">
    <source>
        <dbReference type="SAM" id="Phobius"/>
    </source>
</evidence>
<evidence type="ECO:0000256" key="4">
    <source>
        <dbReference type="ARBA" id="ARBA00022989"/>
    </source>
</evidence>
<dbReference type="PROSITE" id="PS00237">
    <property type="entry name" value="G_PROTEIN_RECEP_F1_1"/>
    <property type="match status" value="1"/>
</dbReference>
<proteinExistence type="inferred from homology"/>
<dbReference type="SMART" id="SM01381">
    <property type="entry name" value="7TM_GPCR_Srsx"/>
    <property type="match status" value="1"/>
</dbReference>
<feature type="transmembrane region" description="Helical" evidence="7">
    <location>
        <begin position="109"/>
        <end position="131"/>
    </location>
</feature>
<reference evidence="10" key="1">
    <citation type="submission" date="2025-08" db="UniProtKB">
        <authorList>
            <consortium name="RefSeq"/>
        </authorList>
    </citation>
    <scope>IDENTIFICATION</scope>
    <source>
        <tissue evidence="10">Tentacle</tissue>
    </source>
</reference>
<dbReference type="OrthoDB" id="5980567at2759"/>
<dbReference type="CDD" id="cd00637">
    <property type="entry name" value="7tm_classA_rhodopsin-like"/>
    <property type="match status" value="1"/>
</dbReference>
<dbReference type="InterPro" id="IPR000276">
    <property type="entry name" value="GPCR_Rhodpsn"/>
</dbReference>
<keyword evidence="6" id="KW-0675">Receptor</keyword>
<feature type="domain" description="G-protein coupled receptors family 1 profile" evidence="8">
    <location>
        <begin position="48"/>
        <end position="286"/>
    </location>
</feature>
<evidence type="ECO:0000256" key="2">
    <source>
        <dbReference type="ARBA" id="ARBA00022475"/>
    </source>
</evidence>
<comment type="subcellular location">
    <subcellularLocation>
        <location evidence="1">Cell membrane</location>
        <topology evidence="1">Multi-pass membrane protein</topology>
    </subcellularLocation>
</comment>
<dbReference type="InParanoid" id="A0A6P8HNE3"/>
<dbReference type="GO" id="GO:0004930">
    <property type="term" value="F:G protein-coupled receptor activity"/>
    <property type="evidence" value="ECO:0007669"/>
    <property type="project" value="UniProtKB-KW"/>
</dbReference>
<evidence type="ECO:0000259" key="8">
    <source>
        <dbReference type="PROSITE" id="PS50262"/>
    </source>
</evidence>
<dbReference type="AlphaFoldDB" id="A0A6P8HNE3"/>
<dbReference type="FunCoup" id="A0A6P8HNE3">
    <property type="interactions" value="713"/>
</dbReference>
<keyword evidence="3 6" id="KW-0812">Transmembrane</keyword>
<dbReference type="Pfam" id="PF00001">
    <property type="entry name" value="7tm_1"/>
    <property type="match status" value="1"/>
</dbReference>
<accession>A0A6P8HNE3</accession>
<dbReference type="PRINTS" id="PR00237">
    <property type="entry name" value="GPCRRHODOPSN"/>
</dbReference>
<keyword evidence="4 7" id="KW-1133">Transmembrane helix</keyword>
<gene>
    <name evidence="10" type="primary">LOC116293851</name>
</gene>
<dbReference type="KEGG" id="aten:116293851"/>
<keyword evidence="2" id="KW-1003">Cell membrane</keyword>
<dbReference type="GeneID" id="116293851"/>
<dbReference type="RefSeq" id="XP_031557206.1">
    <property type="nucleotide sequence ID" value="XM_031701346.1"/>
</dbReference>
<evidence type="ECO:0000256" key="1">
    <source>
        <dbReference type="ARBA" id="ARBA00004651"/>
    </source>
</evidence>
<feature type="transmembrane region" description="Helical" evidence="7">
    <location>
        <begin position="69"/>
        <end position="89"/>
    </location>
</feature>
<evidence type="ECO:0000313" key="9">
    <source>
        <dbReference type="Proteomes" id="UP000515163"/>
    </source>
</evidence>
<feature type="transmembrane region" description="Helical" evidence="7">
    <location>
        <begin position="152"/>
        <end position="169"/>
    </location>
</feature>